<name>A0A0A9AZL5_ARUDO</name>
<proteinExistence type="predicted"/>
<dbReference type="AlphaFoldDB" id="A0A0A9AZL5"/>
<evidence type="ECO:0000313" key="1">
    <source>
        <dbReference type="EMBL" id="JAD54375.1"/>
    </source>
</evidence>
<accession>A0A0A9AZL5</accession>
<sequence>MHSLYLLRSSKVLAIYFCTHTFTQMVQSHKSFAYRKVDRLIRHIITLPASTTIIKKKLGQEKTSPPLALT</sequence>
<dbReference type="EMBL" id="GBRH01243520">
    <property type="protein sequence ID" value="JAD54375.1"/>
    <property type="molecule type" value="Transcribed_RNA"/>
</dbReference>
<protein>
    <submittedName>
        <fullName evidence="1">Uncharacterized protein</fullName>
    </submittedName>
</protein>
<reference evidence="1" key="1">
    <citation type="submission" date="2014-09" db="EMBL/GenBank/DDBJ databases">
        <authorList>
            <person name="Magalhaes I.L.F."/>
            <person name="Oliveira U."/>
            <person name="Santos F.R."/>
            <person name="Vidigal T.H.D.A."/>
            <person name="Brescovit A.D."/>
            <person name="Santos A.J."/>
        </authorList>
    </citation>
    <scope>NUCLEOTIDE SEQUENCE</scope>
    <source>
        <tissue evidence="1">Shoot tissue taken approximately 20 cm above the soil surface</tissue>
    </source>
</reference>
<reference evidence="1" key="2">
    <citation type="journal article" date="2015" name="Data Brief">
        <title>Shoot transcriptome of the giant reed, Arundo donax.</title>
        <authorList>
            <person name="Barrero R.A."/>
            <person name="Guerrero F.D."/>
            <person name="Moolhuijzen P."/>
            <person name="Goolsby J.A."/>
            <person name="Tidwell J."/>
            <person name="Bellgard S.E."/>
            <person name="Bellgard M.I."/>
        </authorList>
    </citation>
    <scope>NUCLEOTIDE SEQUENCE</scope>
    <source>
        <tissue evidence="1">Shoot tissue taken approximately 20 cm above the soil surface</tissue>
    </source>
</reference>
<organism evidence="1">
    <name type="scientific">Arundo donax</name>
    <name type="common">Giant reed</name>
    <name type="synonym">Donax arundinaceus</name>
    <dbReference type="NCBI Taxonomy" id="35708"/>
    <lineage>
        <taxon>Eukaryota</taxon>
        <taxon>Viridiplantae</taxon>
        <taxon>Streptophyta</taxon>
        <taxon>Embryophyta</taxon>
        <taxon>Tracheophyta</taxon>
        <taxon>Spermatophyta</taxon>
        <taxon>Magnoliopsida</taxon>
        <taxon>Liliopsida</taxon>
        <taxon>Poales</taxon>
        <taxon>Poaceae</taxon>
        <taxon>PACMAD clade</taxon>
        <taxon>Arundinoideae</taxon>
        <taxon>Arundineae</taxon>
        <taxon>Arundo</taxon>
    </lineage>
</organism>